<proteinExistence type="predicted"/>
<dbReference type="AlphaFoldDB" id="A0A916VPA0"/>
<evidence type="ECO:0000313" key="3">
    <source>
        <dbReference type="Proteomes" id="UP000628017"/>
    </source>
</evidence>
<dbReference type="RefSeq" id="WP_188671919.1">
    <property type="nucleotide sequence ID" value="NZ_BMKA01000002.1"/>
</dbReference>
<keyword evidence="1" id="KW-0812">Transmembrane</keyword>
<protein>
    <recommendedName>
        <fullName evidence="4">Cytochrome C oxidase assembly protein</fullName>
    </recommendedName>
</protein>
<evidence type="ECO:0000256" key="1">
    <source>
        <dbReference type="SAM" id="Phobius"/>
    </source>
</evidence>
<dbReference type="Proteomes" id="UP000628017">
    <property type="component" value="Unassembled WGS sequence"/>
</dbReference>
<comment type="caution">
    <text evidence="2">The sequence shown here is derived from an EMBL/GenBank/DDBJ whole genome shotgun (WGS) entry which is preliminary data.</text>
</comment>
<gene>
    <name evidence="2" type="ORF">GCM10011498_11430</name>
</gene>
<reference evidence="2" key="2">
    <citation type="submission" date="2020-09" db="EMBL/GenBank/DDBJ databases">
        <authorList>
            <person name="Sun Q."/>
            <person name="Zhou Y."/>
        </authorList>
    </citation>
    <scope>NUCLEOTIDE SEQUENCE</scope>
    <source>
        <strain evidence="2">CGMCC 1.15880</strain>
    </source>
</reference>
<dbReference type="EMBL" id="BMKA01000002">
    <property type="protein sequence ID" value="GGA13218.1"/>
    <property type="molecule type" value="Genomic_DNA"/>
</dbReference>
<evidence type="ECO:0000313" key="2">
    <source>
        <dbReference type="EMBL" id="GGA13218.1"/>
    </source>
</evidence>
<keyword evidence="3" id="KW-1185">Reference proteome</keyword>
<name>A0A916VPA0_9RHOB</name>
<keyword evidence="1" id="KW-0472">Membrane</keyword>
<sequence>MALGKEHPLHGRRKRSNLLLGAVLGGFVALVFAITIVKMAGGGSMEGYDHTIRYSIDPEINKTEADQ</sequence>
<feature type="transmembrane region" description="Helical" evidence="1">
    <location>
        <begin position="18"/>
        <end position="37"/>
    </location>
</feature>
<accession>A0A916VPA0</accession>
<keyword evidence="1" id="KW-1133">Transmembrane helix</keyword>
<organism evidence="2 3">
    <name type="scientific">Neptunicoccus cionae</name>
    <dbReference type="NCBI Taxonomy" id="2035344"/>
    <lineage>
        <taxon>Bacteria</taxon>
        <taxon>Pseudomonadati</taxon>
        <taxon>Pseudomonadota</taxon>
        <taxon>Alphaproteobacteria</taxon>
        <taxon>Rhodobacterales</taxon>
        <taxon>Paracoccaceae</taxon>
        <taxon>Neptunicoccus</taxon>
    </lineage>
</organism>
<evidence type="ECO:0008006" key="4">
    <source>
        <dbReference type="Google" id="ProtNLM"/>
    </source>
</evidence>
<reference evidence="2" key="1">
    <citation type="journal article" date="2014" name="Int. J. Syst. Evol. Microbiol.">
        <title>Complete genome sequence of Corynebacterium casei LMG S-19264T (=DSM 44701T), isolated from a smear-ripened cheese.</title>
        <authorList>
            <consortium name="US DOE Joint Genome Institute (JGI-PGF)"/>
            <person name="Walter F."/>
            <person name="Albersmeier A."/>
            <person name="Kalinowski J."/>
            <person name="Ruckert C."/>
        </authorList>
    </citation>
    <scope>NUCLEOTIDE SEQUENCE</scope>
    <source>
        <strain evidence="2">CGMCC 1.15880</strain>
    </source>
</reference>